<keyword evidence="1" id="KW-0812">Transmembrane</keyword>
<organism evidence="3 4">
    <name type="scientific">Nisaea acidiphila</name>
    <dbReference type="NCBI Taxonomy" id="1862145"/>
    <lineage>
        <taxon>Bacteria</taxon>
        <taxon>Pseudomonadati</taxon>
        <taxon>Pseudomonadota</taxon>
        <taxon>Alphaproteobacteria</taxon>
        <taxon>Rhodospirillales</taxon>
        <taxon>Thalassobaculaceae</taxon>
        <taxon>Nisaea</taxon>
    </lineage>
</organism>
<dbReference type="InterPro" id="IPR000620">
    <property type="entry name" value="EamA_dom"/>
</dbReference>
<feature type="transmembrane region" description="Helical" evidence="1">
    <location>
        <begin position="283"/>
        <end position="301"/>
    </location>
</feature>
<feature type="transmembrane region" description="Helical" evidence="1">
    <location>
        <begin position="255"/>
        <end position="276"/>
    </location>
</feature>
<evidence type="ECO:0000259" key="2">
    <source>
        <dbReference type="Pfam" id="PF00892"/>
    </source>
</evidence>
<protein>
    <submittedName>
        <fullName evidence="3">DMT family transporter</fullName>
    </submittedName>
</protein>
<keyword evidence="1" id="KW-0472">Membrane</keyword>
<keyword evidence="4" id="KW-1185">Reference proteome</keyword>
<feature type="transmembrane region" description="Helical" evidence="1">
    <location>
        <begin position="36"/>
        <end position="57"/>
    </location>
</feature>
<feature type="domain" description="EamA" evidence="2">
    <location>
        <begin position="5"/>
        <end position="141"/>
    </location>
</feature>
<dbReference type="Gene3D" id="1.10.3730.20">
    <property type="match status" value="1"/>
</dbReference>
<dbReference type="SUPFAM" id="SSF103481">
    <property type="entry name" value="Multidrug resistance efflux transporter EmrE"/>
    <property type="match status" value="2"/>
</dbReference>
<feature type="transmembrane region" description="Helical" evidence="1">
    <location>
        <begin position="112"/>
        <end position="140"/>
    </location>
</feature>
<sequence>MFELWVPITIAAAFCQNLRSALQKHLTSKLSTSGATFVRFFYAVLPAWLYVWFLHDVIGLTMPEPQPAFWIYAAIGGGAQIAATALLVYLFAFRNFAVGTTYSKTETVQAAIFGIVILGDPLTAGAMIAILISFIGVLAISAAKQGRGIKGIALSLTSKPALIGLASGACFGVSAVSYRAASLSLGGEGFLIQAGFTLACVTIMQTVAMASYMRVREPGQIGAVLRNWKVAALVGLSGMAASACWFTAMTIQNAAYVRALGQIELVFTFAASYLFFKEKSSRMELTGIALVIAGIFVLLLTT</sequence>
<gene>
    <name evidence="3" type="ORF">NUH88_19985</name>
</gene>
<dbReference type="AlphaFoldDB" id="A0A9J7AS21"/>
<dbReference type="Proteomes" id="UP001060336">
    <property type="component" value="Chromosome"/>
</dbReference>
<feature type="transmembrane region" description="Helical" evidence="1">
    <location>
        <begin position="190"/>
        <end position="210"/>
    </location>
</feature>
<dbReference type="RefSeq" id="WP_257768466.1">
    <property type="nucleotide sequence ID" value="NZ_CP102480.1"/>
</dbReference>
<feature type="domain" description="EamA" evidence="2">
    <location>
        <begin position="162"/>
        <end position="299"/>
    </location>
</feature>
<reference evidence="3" key="1">
    <citation type="submission" date="2022-08" db="EMBL/GenBank/DDBJ databases">
        <title>Nisaea acidiphila sp. nov., isolated from a marine algal debris and emended description of the genus Nisaea Urios et al. 2008.</title>
        <authorList>
            <person name="Kwon K."/>
        </authorList>
    </citation>
    <scope>NUCLEOTIDE SEQUENCE</scope>
    <source>
        <strain evidence="3">MEBiC11861</strain>
    </source>
</reference>
<evidence type="ECO:0000256" key="1">
    <source>
        <dbReference type="SAM" id="Phobius"/>
    </source>
</evidence>
<dbReference type="KEGG" id="naci:NUH88_19985"/>
<dbReference type="InterPro" id="IPR037185">
    <property type="entry name" value="EmrE-like"/>
</dbReference>
<dbReference type="PANTHER" id="PTHR22911:SF137">
    <property type="entry name" value="SOLUTE CARRIER FAMILY 35 MEMBER G2-RELATED"/>
    <property type="match status" value="1"/>
</dbReference>
<feature type="transmembrane region" description="Helical" evidence="1">
    <location>
        <begin position="69"/>
        <end position="92"/>
    </location>
</feature>
<dbReference type="EMBL" id="CP102480">
    <property type="protein sequence ID" value="UUX49666.1"/>
    <property type="molecule type" value="Genomic_DNA"/>
</dbReference>
<evidence type="ECO:0000313" key="4">
    <source>
        <dbReference type="Proteomes" id="UP001060336"/>
    </source>
</evidence>
<dbReference type="Pfam" id="PF00892">
    <property type="entry name" value="EamA"/>
    <property type="match status" value="2"/>
</dbReference>
<feature type="transmembrane region" description="Helical" evidence="1">
    <location>
        <begin position="161"/>
        <end position="178"/>
    </location>
</feature>
<feature type="transmembrane region" description="Helical" evidence="1">
    <location>
        <begin position="230"/>
        <end position="249"/>
    </location>
</feature>
<dbReference type="PANTHER" id="PTHR22911">
    <property type="entry name" value="ACYL-MALONYL CONDENSING ENZYME-RELATED"/>
    <property type="match status" value="1"/>
</dbReference>
<accession>A0A9J7AS21</accession>
<keyword evidence="1" id="KW-1133">Transmembrane helix</keyword>
<name>A0A9J7AS21_9PROT</name>
<proteinExistence type="predicted"/>
<dbReference type="GO" id="GO:0016020">
    <property type="term" value="C:membrane"/>
    <property type="evidence" value="ECO:0007669"/>
    <property type="project" value="InterPro"/>
</dbReference>
<evidence type="ECO:0000313" key="3">
    <source>
        <dbReference type="EMBL" id="UUX49666.1"/>
    </source>
</evidence>